<dbReference type="Proteomes" id="UP001210925">
    <property type="component" value="Unassembled WGS sequence"/>
</dbReference>
<evidence type="ECO:0000313" key="3">
    <source>
        <dbReference type="EMBL" id="KAJ3258069.1"/>
    </source>
</evidence>
<comment type="similarity">
    <text evidence="1">Belongs to the DCC1 family.</text>
</comment>
<comment type="caution">
    <text evidence="3">The sequence shown here is derived from an EMBL/GenBank/DDBJ whole genome shotgun (WGS) entry which is preliminary data.</text>
</comment>
<keyword evidence="2" id="KW-0235">DNA replication</keyword>
<proteinExistence type="inferred from homology"/>
<sequence length="332" mass="38317">MQDCEIYFENNALPPQDEQQNTDKKIMLLQVPMDIAKRIEAGEEFHFRGNPDDEAVLCTETKTFKIRYAETSNLMLVLDQSKEKINGSPSDEQNKENCDLSNAYQSIFGKKPLHLESTVIDSGNVFLDLVEIKPNFDPLFKRLIPYKGQDKEYEQEMVTTTDILQFCQASEIEVMEYLKSIEAMEINGFWRVLDIEYQSEVLELILLTILEHDLSMDSVPRALIVESLLEHEHLESVISHVLRIHSKSETNGMFVLDEQKICRTFGHVVLKRGESVMLLKSFLLNWKNAVPEVFDINLDYLNVLFINAGIIFIGKARYRANYSVLSKEYSSK</sequence>
<accession>A0AAD5UJQ0</accession>
<gene>
    <name evidence="3" type="primary">DSCC1</name>
    <name evidence="3" type="ORF">HK103_004062</name>
</gene>
<organism evidence="3 4">
    <name type="scientific">Boothiomyces macroporosus</name>
    <dbReference type="NCBI Taxonomy" id="261099"/>
    <lineage>
        <taxon>Eukaryota</taxon>
        <taxon>Fungi</taxon>
        <taxon>Fungi incertae sedis</taxon>
        <taxon>Chytridiomycota</taxon>
        <taxon>Chytridiomycota incertae sedis</taxon>
        <taxon>Chytridiomycetes</taxon>
        <taxon>Rhizophydiales</taxon>
        <taxon>Terramycetaceae</taxon>
        <taxon>Boothiomyces</taxon>
    </lineage>
</organism>
<evidence type="ECO:0000256" key="1">
    <source>
        <dbReference type="ARBA" id="ARBA00007017"/>
    </source>
</evidence>
<dbReference type="EMBL" id="JADGKB010000031">
    <property type="protein sequence ID" value="KAJ3258069.1"/>
    <property type="molecule type" value="Genomic_DNA"/>
</dbReference>
<dbReference type="PANTHER" id="PTHR13395:SF6">
    <property type="entry name" value="SISTER CHROMATID COHESION PROTEIN DCC1"/>
    <property type="match status" value="1"/>
</dbReference>
<dbReference type="AlphaFoldDB" id="A0AAD5UJQ0"/>
<evidence type="ECO:0000313" key="4">
    <source>
        <dbReference type="Proteomes" id="UP001210925"/>
    </source>
</evidence>
<dbReference type="GO" id="GO:0000785">
    <property type="term" value="C:chromatin"/>
    <property type="evidence" value="ECO:0007669"/>
    <property type="project" value="TreeGrafter"/>
</dbReference>
<reference evidence="3" key="1">
    <citation type="submission" date="2020-05" db="EMBL/GenBank/DDBJ databases">
        <title>Phylogenomic resolution of chytrid fungi.</title>
        <authorList>
            <person name="Stajich J.E."/>
            <person name="Amses K."/>
            <person name="Simmons R."/>
            <person name="Seto K."/>
            <person name="Myers J."/>
            <person name="Bonds A."/>
            <person name="Quandt C.A."/>
            <person name="Barry K."/>
            <person name="Liu P."/>
            <person name="Grigoriev I."/>
            <person name="Longcore J.E."/>
            <person name="James T.Y."/>
        </authorList>
    </citation>
    <scope>NUCLEOTIDE SEQUENCE</scope>
    <source>
        <strain evidence="3">PLAUS21</strain>
    </source>
</reference>
<dbReference type="InterPro" id="IPR019128">
    <property type="entry name" value="Dcc1"/>
</dbReference>
<keyword evidence="4" id="KW-1185">Reference proteome</keyword>
<dbReference type="GO" id="GO:0034088">
    <property type="term" value="P:maintenance of mitotic sister chromatid cohesion"/>
    <property type="evidence" value="ECO:0007669"/>
    <property type="project" value="TreeGrafter"/>
</dbReference>
<dbReference type="GO" id="GO:0006260">
    <property type="term" value="P:DNA replication"/>
    <property type="evidence" value="ECO:0007669"/>
    <property type="project" value="UniProtKB-KW"/>
</dbReference>
<protein>
    <submittedName>
        <fullName evidence="3">Sister chromatid cohesion protein DCC1</fullName>
    </submittedName>
</protein>
<dbReference type="GO" id="GO:0031390">
    <property type="term" value="C:Ctf18 RFC-like complex"/>
    <property type="evidence" value="ECO:0007669"/>
    <property type="project" value="InterPro"/>
</dbReference>
<name>A0AAD5UJQ0_9FUNG</name>
<evidence type="ECO:0000256" key="2">
    <source>
        <dbReference type="ARBA" id="ARBA00022705"/>
    </source>
</evidence>
<dbReference type="Pfam" id="PF09724">
    <property type="entry name" value="Dcc1"/>
    <property type="match status" value="1"/>
</dbReference>
<dbReference type="PANTHER" id="PTHR13395">
    <property type="entry name" value="SISTER CHROMATID COHESION PROTEIN DCC1-RELATED"/>
    <property type="match status" value="1"/>
</dbReference>
<dbReference type="GO" id="GO:0000775">
    <property type="term" value="C:chromosome, centromeric region"/>
    <property type="evidence" value="ECO:0007669"/>
    <property type="project" value="TreeGrafter"/>
</dbReference>